<dbReference type="PANTHER" id="PTHR24960:SF79">
    <property type="entry name" value="PHOTOSYSTEM I IRON-SULFUR CENTER"/>
    <property type="match status" value="1"/>
</dbReference>
<accession>A0A2C8F826</accession>
<dbReference type="InterPro" id="IPR050157">
    <property type="entry name" value="PSI_iron-sulfur_center"/>
</dbReference>
<evidence type="ECO:0000313" key="7">
    <source>
        <dbReference type="Proteomes" id="UP000219215"/>
    </source>
</evidence>
<dbReference type="PANTHER" id="PTHR24960">
    <property type="entry name" value="PHOTOSYSTEM I IRON-SULFUR CENTER-RELATED"/>
    <property type="match status" value="1"/>
</dbReference>
<evidence type="ECO:0000313" key="6">
    <source>
        <dbReference type="EMBL" id="SOB58565.1"/>
    </source>
</evidence>
<evidence type="ECO:0000256" key="2">
    <source>
        <dbReference type="ARBA" id="ARBA00022723"/>
    </source>
</evidence>
<reference evidence="7" key="1">
    <citation type="submission" date="2017-09" db="EMBL/GenBank/DDBJ databases">
        <authorList>
            <person name="Regsiter A."/>
            <person name="William W."/>
        </authorList>
    </citation>
    <scope>NUCLEOTIDE SEQUENCE [LARGE SCALE GENOMIC DNA]</scope>
    <source>
        <strain evidence="7">500-1</strain>
    </source>
</reference>
<keyword evidence="2" id="KW-0479">Metal-binding</keyword>
<keyword evidence="1" id="KW-0004">4Fe-4S</keyword>
<dbReference type="Gene3D" id="3.30.70.20">
    <property type="match status" value="1"/>
</dbReference>
<keyword evidence="7" id="KW-1185">Reference proteome</keyword>
<dbReference type="AlphaFoldDB" id="A0A2C8F826"/>
<feature type="domain" description="4Fe-4S ferredoxin-type" evidence="5">
    <location>
        <begin position="217"/>
        <end position="246"/>
    </location>
</feature>
<evidence type="ECO:0000256" key="3">
    <source>
        <dbReference type="ARBA" id="ARBA00023004"/>
    </source>
</evidence>
<sequence>MASDVYFWNLRASLKAPFHKRMRSLLKATGAHKHIESGDLAAVKIHFGEQGVTGFLRPLWVKAITDFYAEAGAKPFLTDASTLYVGQRGEAVSHHMCAARHGWDPMVMEAPVIIADGLKGSDEIAVPVGGRHIDDAFIGSAIAEADLLISVNHFKGHELAGYGGALKNLGMGCASKKGKMQQHFSTGPVVKPENCQGCEACISVCKTKALYIDEETGTIALNPERCVGCGGCFVACRFKALEVNWKIGVQEFLERMMEYTVGVLRTKRKPCLHVNFVMDVVPDCDCVGFTDAPICPDIGIVASLDPVAVDQASMDLVDDAPPLYPSQLPFGVMPGQSKFAAIHTHVPESFGLDYAEALGLGSRDYNLISL</sequence>
<feature type="domain" description="4Fe-4S ferredoxin-type" evidence="5">
    <location>
        <begin position="186"/>
        <end position="215"/>
    </location>
</feature>
<dbReference type="GO" id="GO:0046872">
    <property type="term" value="F:metal ion binding"/>
    <property type="evidence" value="ECO:0007669"/>
    <property type="project" value="UniProtKB-KW"/>
</dbReference>
<dbReference type="Pfam" id="PF12838">
    <property type="entry name" value="Fer4_7"/>
    <property type="match status" value="1"/>
</dbReference>
<keyword evidence="4" id="KW-0411">Iron-sulfur</keyword>
<name>A0A2C8F826_9BACT</name>
<gene>
    <name evidence="6" type="ORF">DPRO_1665</name>
</gene>
<dbReference type="KEGG" id="pprf:DPRO_1665"/>
<dbReference type="Gene3D" id="3.40.50.11440">
    <property type="match status" value="1"/>
</dbReference>
<dbReference type="InterPro" id="IPR017896">
    <property type="entry name" value="4Fe4S_Fe-S-bd"/>
</dbReference>
<evidence type="ECO:0000256" key="1">
    <source>
        <dbReference type="ARBA" id="ARBA00022485"/>
    </source>
</evidence>
<organism evidence="6 7">
    <name type="scientific">Pseudodesulfovibrio profundus</name>
    <dbReference type="NCBI Taxonomy" id="57320"/>
    <lineage>
        <taxon>Bacteria</taxon>
        <taxon>Pseudomonadati</taxon>
        <taxon>Thermodesulfobacteriota</taxon>
        <taxon>Desulfovibrionia</taxon>
        <taxon>Desulfovibrionales</taxon>
        <taxon>Desulfovibrionaceae</taxon>
    </lineage>
</organism>
<evidence type="ECO:0000259" key="5">
    <source>
        <dbReference type="PROSITE" id="PS51379"/>
    </source>
</evidence>
<dbReference type="SUPFAM" id="SSF54862">
    <property type="entry name" value="4Fe-4S ferredoxins"/>
    <property type="match status" value="1"/>
</dbReference>
<proteinExistence type="predicted"/>
<protein>
    <submittedName>
        <fullName evidence="6">4Fe-4S ferredoxin iron-sulfur binding domain protein</fullName>
    </submittedName>
</protein>
<dbReference type="RefSeq" id="WP_097013682.1">
    <property type="nucleotide sequence ID" value="NZ_LT907975.1"/>
</dbReference>
<evidence type="ECO:0000256" key="4">
    <source>
        <dbReference type="ARBA" id="ARBA00023014"/>
    </source>
</evidence>
<keyword evidence="3" id="KW-0408">Iron</keyword>
<dbReference type="PROSITE" id="PS51379">
    <property type="entry name" value="4FE4S_FER_2"/>
    <property type="match status" value="2"/>
</dbReference>
<dbReference type="EMBL" id="LT907975">
    <property type="protein sequence ID" value="SOB58565.1"/>
    <property type="molecule type" value="Genomic_DNA"/>
</dbReference>
<dbReference type="Pfam" id="PF04015">
    <property type="entry name" value="DUF362"/>
    <property type="match status" value="1"/>
</dbReference>
<dbReference type="GO" id="GO:0051539">
    <property type="term" value="F:4 iron, 4 sulfur cluster binding"/>
    <property type="evidence" value="ECO:0007669"/>
    <property type="project" value="UniProtKB-KW"/>
</dbReference>
<dbReference type="Proteomes" id="UP000219215">
    <property type="component" value="Chromosome DPRO"/>
</dbReference>
<dbReference type="OrthoDB" id="9781559at2"/>
<dbReference type="InterPro" id="IPR007160">
    <property type="entry name" value="DUF362"/>
</dbReference>